<organism evidence="1 2">
    <name type="scientific">Avena sativa</name>
    <name type="common">Oat</name>
    <dbReference type="NCBI Taxonomy" id="4498"/>
    <lineage>
        <taxon>Eukaryota</taxon>
        <taxon>Viridiplantae</taxon>
        <taxon>Streptophyta</taxon>
        <taxon>Embryophyta</taxon>
        <taxon>Tracheophyta</taxon>
        <taxon>Spermatophyta</taxon>
        <taxon>Magnoliopsida</taxon>
        <taxon>Liliopsida</taxon>
        <taxon>Poales</taxon>
        <taxon>Poaceae</taxon>
        <taxon>BOP clade</taxon>
        <taxon>Pooideae</taxon>
        <taxon>Poodae</taxon>
        <taxon>Poeae</taxon>
        <taxon>Poeae Chloroplast Group 1 (Aveneae type)</taxon>
        <taxon>Aveninae</taxon>
        <taxon>Avena</taxon>
    </lineage>
</organism>
<proteinExistence type="predicted"/>
<name>A0ACD5T7Z2_AVESA</name>
<reference evidence="1" key="2">
    <citation type="submission" date="2025-09" db="UniProtKB">
        <authorList>
            <consortium name="EnsemblPlants"/>
        </authorList>
    </citation>
    <scope>IDENTIFICATION</scope>
</reference>
<accession>A0ACD5T7Z2</accession>
<keyword evidence="2" id="KW-1185">Reference proteome</keyword>
<evidence type="ECO:0000313" key="2">
    <source>
        <dbReference type="Proteomes" id="UP001732700"/>
    </source>
</evidence>
<dbReference type="EnsemblPlants" id="AVESA.00010b.r2.1AG0007530.1">
    <property type="protein sequence ID" value="AVESA.00010b.r2.1AG0007530.1.CDS"/>
    <property type="gene ID" value="AVESA.00010b.r2.1AG0007530"/>
</dbReference>
<protein>
    <submittedName>
        <fullName evidence="1">Uncharacterized protein</fullName>
    </submittedName>
</protein>
<sequence length="456" mass="49545">MARPSHEFPYAHGTPELQLLGAASSGDLAHLERMARQLDGGRGRLAEAVEAVKDHGAGALHLAAAGNWAEVCEYLVEDVRVNVDAVDTGGRTPLVYAITCQGGHVDIAKYLLDQGANPDNVDIQGFTPLHEAAKKGHCEVVELLLSRGAYVDSFSTHHGTPLHVAAKHKQDGALKILLDHHADCNKILKDFCSPLVIAIYSHTVKCVNLLLEAGADVKGMHGMIPLQVAVATGLTDVLKPLLDAGADPNVQNDYGQLPIQVAACLGTREDVEILFEVTSRVPAIHEWSVDGIISYVKSQPKLEDNPLSKMSRAKLKEEGHKALHKGDHNAALKFYNMAMIVDPKNIDADLVGTRGFARLLLGNGQGALNDAHLCRTIRPDCADSCWLQGYSHVQLKEYGKACDAFLDGLKLKPCLVGIKKGLRQALSLLKESHADKDASEKLYRETRIFLPREQYD</sequence>
<reference evidence="1" key="1">
    <citation type="submission" date="2021-05" db="EMBL/GenBank/DDBJ databases">
        <authorList>
            <person name="Scholz U."/>
            <person name="Mascher M."/>
            <person name="Fiebig A."/>
        </authorList>
    </citation>
    <scope>NUCLEOTIDE SEQUENCE [LARGE SCALE GENOMIC DNA]</scope>
</reference>
<evidence type="ECO:0000313" key="1">
    <source>
        <dbReference type="EnsemblPlants" id="AVESA.00010b.r2.1AG0007530.1.CDS"/>
    </source>
</evidence>
<dbReference type="Proteomes" id="UP001732700">
    <property type="component" value="Chromosome 1A"/>
</dbReference>